<keyword evidence="3" id="KW-1185">Reference proteome</keyword>
<dbReference type="EMBL" id="BAAAMU010000027">
    <property type="protein sequence ID" value="GAA1639311.1"/>
    <property type="molecule type" value="Genomic_DNA"/>
</dbReference>
<feature type="transmembrane region" description="Helical" evidence="1">
    <location>
        <begin position="580"/>
        <end position="608"/>
    </location>
</feature>
<keyword evidence="1" id="KW-0812">Transmembrane</keyword>
<feature type="transmembrane region" description="Helical" evidence="1">
    <location>
        <begin position="432"/>
        <end position="452"/>
    </location>
</feature>
<comment type="caution">
    <text evidence="2">The sequence shown here is derived from an EMBL/GenBank/DDBJ whole genome shotgun (WGS) entry which is preliminary data.</text>
</comment>
<accession>A0ABP4R717</accession>
<feature type="transmembrane region" description="Helical" evidence="1">
    <location>
        <begin position="650"/>
        <end position="669"/>
    </location>
</feature>
<dbReference type="Gene3D" id="3.40.50.300">
    <property type="entry name" value="P-loop containing nucleotide triphosphate hydrolases"/>
    <property type="match status" value="1"/>
</dbReference>
<feature type="transmembrane region" description="Helical" evidence="1">
    <location>
        <begin position="464"/>
        <end position="485"/>
    </location>
</feature>
<feature type="transmembrane region" description="Helical" evidence="1">
    <location>
        <begin position="26"/>
        <end position="44"/>
    </location>
</feature>
<evidence type="ECO:0000313" key="2">
    <source>
        <dbReference type="EMBL" id="GAA1639311.1"/>
    </source>
</evidence>
<dbReference type="SUPFAM" id="SSF52540">
    <property type="entry name" value="P-loop containing nucleoside triphosphate hydrolases"/>
    <property type="match status" value="1"/>
</dbReference>
<feature type="transmembrane region" description="Helical" evidence="1">
    <location>
        <begin position="409"/>
        <end position="426"/>
    </location>
</feature>
<evidence type="ECO:0000256" key="1">
    <source>
        <dbReference type="SAM" id="Phobius"/>
    </source>
</evidence>
<reference evidence="3" key="1">
    <citation type="journal article" date="2019" name="Int. J. Syst. Evol. Microbiol.">
        <title>The Global Catalogue of Microorganisms (GCM) 10K type strain sequencing project: providing services to taxonomists for standard genome sequencing and annotation.</title>
        <authorList>
            <consortium name="The Broad Institute Genomics Platform"/>
            <consortium name="The Broad Institute Genome Sequencing Center for Infectious Disease"/>
            <person name="Wu L."/>
            <person name="Ma J."/>
        </authorList>
    </citation>
    <scope>NUCLEOTIDE SEQUENCE [LARGE SCALE GENOMIC DNA]</scope>
    <source>
        <strain evidence="3">JCM 13929</strain>
    </source>
</reference>
<feature type="transmembrane region" description="Helical" evidence="1">
    <location>
        <begin position="551"/>
        <end position="574"/>
    </location>
</feature>
<name>A0ABP4R717_9ACTN</name>
<dbReference type="InterPro" id="IPR027417">
    <property type="entry name" value="P-loop_NTPase"/>
</dbReference>
<feature type="transmembrane region" description="Helical" evidence="1">
    <location>
        <begin position="676"/>
        <end position="694"/>
    </location>
</feature>
<feature type="transmembrane region" description="Helical" evidence="1">
    <location>
        <begin position="505"/>
        <end position="530"/>
    </location>
</feature>
<gene>
    <name evidence="2" type="ORF">GCM10009733_040610</name>
</gene>
<keyword evidence="1" id="KW-1133">Transmembrane helix</keyword>
<keyword evidence="1" id="KW-0472">Membrane</keyword>
<evidence type="ECO:0008006" key="4">
    <source>
        <dbReference type="Google" id="ProtNLM"/>
    </source>
</evidence>
<protein>
    <recommendedName>
        <fullName evidence="4">NACHT domain-containing protein</fullName>
    </recommendedName>
</protein>
<evidence type="ECO:0000313" key="3">
    <source>
        <dbReference type="Proteomes" id="UP001500064"/>
    </source>
</evidence>
<sequence>MIVSAALGLVALPVLINVATSDDAPVWAVPAVLVLGVAATWLTLRQYLADHGTRAGGRFPPGFRQRMLGRARSTLDARLVHRPAGRVGISLEEAVERVRPPDALSVAAEQVPAPQGVWTAWEDASRSLLLLGAPGAGKTTQLLDLADHLLTAAEADETQPVPVVVDLVSFSPVSARRVWRRQAADGDQDAGTRWLLKILAEEYRLGHRVAVEYLAAHRVVLLLDGLDEVPPARRRDCLRWINHLQDRFTVPPMVVCGRDLDYAEIGELLALQRAVRIVPLHREKVIAWLEEGGPEAEHVRQAVTRDPTLWDLLDAPLWLAVVAAVAESARDEGAGGSVSARRGALLDAFVDEAIQRGDQAGYTRADVVRWLGRLAAPGRPVVASRWGPGVISVGDEVPAEVSRAVSSRFAVPLMALVTLAGAAVLLRHAGVVVALAAAAGLLIMVLAQWLIGRRRSEESGQVRPARLGATVAVLGTILSALALTVTETVSTLVGLLPEPPKSVNWPALLAVFGGSVVVVGLILAVVATVADRRSGRRSEPLPWVLFRRAGESIVITAIFLGGAVYFLGMGYLVLSAIPAPYVFSGACALGFFAVVGSVCFGIAFLLDGEGHRVNESEDEVGWVPFAGLGVALLAVFLIGADTHHWLPSELVFHLMSVGVGACAGVYVAFQTGRVDHLLSPLVTLCLVAVGHLPWRLHRFLRYCARHDLLRSEGRDYRFRHQLLAEHFVAATASPRPQGG</sequence>
<feature type="transmembrane region" description="Helical" evidence="1">
    <location>
        <begin position="620"/>
        <end position="638"/>
    </location>
</feature>
<proteinExistence type="predicted"/>
<dbReference type="Proteomes" id="UP001500064">
    <property type="component" value="Unassembled WGS sequence"/>
</dbReference>
<organism evidence="2 3">
    <name type="scientific">Nonomuraea maheshkhaliensis</name>
    <dbReference type="NCBI Taxonomy" id="419590"/>
    <lineage>
        <taxon>Bacteria</taxon>
        <taxon>Bacillati</taxon>
        <taxon>Actinomycetota</taxon>
        <taxon>Actinomycetes</taxon>
        <taxon>Streptosporangiales</taxon>
        <taxon>Streptosporangiaceae</taxon>
        <taxon>Nonomuraea</taxon>
    </lineage>
</organism>